<dbReference type="InterPro" id="IPR004838">
    <property type="entry name" value="NHTrfase_class1_PyrdxlP-BS"/>
</dbReference>
<dbReference type="FunFam" id="3.40.640.10:FF:000015">
    <property type="entry name" value="Aspartate aminotransferase"/>
    <property type="match status" value="1"/>
</dbReference>
<dbReference type="Proteomes" id="UP000239899">
    <property type="component" value="Unassembled WGS sequence"/>
</dbReference>
<evidence type="ECO:0000256" key="6">
    <source>
        <dbReference type="ARBA" id="ARBA00022898"/>
    </source>
</evidence>
<dbReference type="InterPro" id="IPR004839">
    <property type="entry name" value="Aminotransferase_I/II_large"/>
</dbReference>
<accession>A0A2P6TQN7</accession>
<dbReference type="CDD" id="cd00609">
    <property type="entry name" value="AAT_like"/>
    <property type="match status" value="1"/>
</dbReference>
<feature type="domain" description="Phosphatidic acid phosphatase type 2/haloperoxidase" evidence="12">
    <location>
        <begin position="477"/>
        <end position="633"/>
    </location>
</feature>
<keyword evidence="10" id="KW-1133">Transmembrane helix</keyword>
<name>A0A2P6TQN7_CHLSO</name>
<dbReference type="EMBL" id="LHPG02000009">
    <property type="protein sequence ID" value="PRW56337.1"/>
    <property type="molecule type" value="Genomic_DNA"/>
</dbReference>
<dbReference type="SUPFAM" id="SSF53383">
    <property type="entry name" value="PLP-dependent transferases"/>
    <property type="match status" value="1"/>
</dbReference>
<dbReference type="GO" id="GO:0004069">
    <property type="term" value="F:L-aspartate:2-oxoglutarate aminotransferase activity"/>
    <property type="evidence" value="ECO:0007669"/>
    <property type="project" value="UniProtKB-EC"/>
</dbReference>
<keyword evidence="10" id="KW-0472">Membrane</keyword>
<keyword evidence="6" id="KW-0663">Pyridoxal phosphate</keyword>
<dbReference type="PANTHER" id="PTHR11879">
    <property type="entry name" value="ASPARTATE AMINOTRANSFERASE"/>
    <property type="match status" value="1"/>
</dbReference>
<evidence type="ECO:0000259" key="12">
    <source>
        <dbReference type="Pfam" id="PF01569"/>
    </source>
</evidence>
<feature type="domain" description="Aminotransferase class I/classII large" evidence="11">
    <location>
        <begin position="58"/>
        <end position="423"/>
    </location>
</feature>
<proteinExistence type="inferred from homology"/>
<dbReference type="AlphaFoldDB" id="A0A2P6TQN7"/>
<dbReference type="Gene3D" id="3.90.1150.10">
    <property type="entry name" value="Aspartate Aminotransferase, domain 1"/>
    <property type="match status" value="1"/>
</dbReference>
<dbReference type="NCBIfam" id="NF006719">
    <property type="entry name" value="PRK09257.1"/>
    <property type="match status" value="1"/>
</dbReference>
<reference evidence="13 14" key="1">
    <citation type="journal article" date="2018" name="Plant J.">
        <title>Genome sequences of Chlorella sorokiniana UTEX 1602 and Micractinium conductrix SAG 241.80: implications to maltose excretion by a green alga.</title>
        <authorList>
            <person name="Arriola M.B."/>
            <person name="Velmurugan N."/>
            <person name="Zhang Y."/>
            <person name="Plunkett M.H."/>
            <person name="Hondzo H."/>
            <person name="Barney B.M."/>
        </authorList>
    </citation>
    <scope>NUCLEOTIDE SEQUENCE [LARGE SCALE GENOMIC DNA]</scope>
    <source>
        <strain evidence="14">UTEX 1602</strain>
    </source>
</reference>
<dbReference type="Gene3D" id="3.40.640.10">
    <property type="entry name" value="Type I PLP-dependent aspartate aminotransferase-like (Major domain)"/>
    <property type="match status" value="1"/>
</dbReference>
<evidence type="ECO:0000256" key="7">
    <source>
        <dbReference type="ARBA" id="ARBA00049185"/>
    </source>
</evidence>
<dbReference type="GO" id="GO:0030170">
    <property type="term" value="F:pyridoxal phosphate binding"/>
    <property type="evidence" value="ECO:0007669"/>
    <property type="project" value="InterPro"/>
</dbReference>
<evidence type="ECO:0000256" key="9">
    <source>
        <dbReference type="SAM" id="MobiDB-lite"/>
    </source>
</evidence>
<dbReference type="EC" id="2.6.1.1" evidence="8"/>
<comment type="similarity">
    <text evidence="2">Belongs to the class-I pyridoxal-phosphate-dependent aminotransferase family.</text>
</comment>
<evidence type="ECO:0000256" key="4">
    <source>
        <dbReference type="ARBA" id="ARBA00022576"/>
    </source>
</evidence>
<dbReference type="FunFam" id="3.90.1150.10:FF:000001">
    <property type="entry name" value="Aspartate aminotransferase"/>
    <property type="match status" value="1"/>
</dbReference>
<keyword evidence="10" id="KW-0812">Transmembrane</keyword>
<dbReference type="Pfam" id="PF01569">
    <property type="entry name" value="PAP2"/>
    <property type="match status" value="1"/>
</dbReference>
<organism evidence="13 14">
    <name type="scientific">Chlorella sorokiniana</name>
    <name type="common">Freshwater green alga</name>
    <dbReference type="NCBI Taxonomy" id="3076"/>
    <lineage>
        <taxon>Eukaryota</taxon>
        <taxon>Viridiplantae</taxon>
        <taxon>Chlorophyta</taxon>
        <taxon>core chlorophytes</taxon>
        <taxon>Trebouxiophyceae</taxon>
        <taxon>Chlorellales</taxon>
        <taxon>Chlorellaceae</taxon>
        <taxon>Chlorella clade</taxon>
        <taxon>Chlorella</taxon>
    </lineage>
</organism>
<dbReference type="InterPro" id="IPR015422">
    <property type="entry name" value="PyrdxlP-dep_Trfase_small"/>
</dbReference>
<dbReference type="Pfam" id="PF00155">
    <property type="entry name" value="Aminotran_1_2"/>
    <property type="match status" value="1"/>
</dbReference>
<gene>
    <name evidence="13" type="ORF">C2E21_5217</name>
</gene>
<protein>
    <recommendedName>
        <fullName evidence="8">Aspartate aminotransferase</fullName>
        <ecNumber evidence="8">2.6.1.1</ecNumber>
    </recommendedName>
</protein>
<feature type="transmembrane region" description="Helical" evidence="10">
    <location>
        <begin position="475"/>
        <end position="495"/>
    </location>
</feature>
<dbReference type="PROSITE" id="PS00105">
    <property type="entry name" value="AA_TRANSFER_CLASS_1"/>
    <property type="match status" value="1"/>
</dbReference>
<dbReference type="InterPro" id="IPR000796">
    <property type="entry name" value="Asp_trans"/>
</dbReference>
<dbReference type="STRING" id="3076.A0A2P6TQN7"/>
<dbReference type="GO" id="GO:0005739">
    <property type="term" value="C:mitochondrion"/>
    <property type="evidence" value="ECO:0007669"/>
    <property type="project" value="TreeGrafter"/>
</dbReference>
<evidence type="ECO:0000259" key="11">
    <source>
        <dbReference type="Pfam" id="PF00155"/>
    </source>
</evidence>
<comment type="cofactor">
    <cofactor evidence="1">
        <name>pyridoxal 5'-phosphate</name>
        <dbReference type="ChEBI" id="CHEBI:597326"/>
    </cofactor>
</comment>
<comment type="miscellaneous">
    <text evidence="8">In eukaryotes there are cytoplasmic, mitochondrial and chloroplastic isozymes.</text>
</comment>
<feature type="transmembrane region" description="Helical" evidence="10">
    <location>
        <begin position="515"/>
        <end position="535"/>
    </location>
</feature>
<evidence type="ECO:0000256" key="8">
    <source>
        <dbReference type="RuleBase" id="RU000480"/>
    </source>
</evidence>
<evidence type="ECO:0000313" key="14">
    <source>
        <dbReference type="Proteomes" id="UP000239899"/>
    </source>
</evidence>
<evidence type="ECO:0000256" key="2">
    <source>
        <dbReference type="ARBA" id="ARBA00007441"/>
    </source>
</evidence>
<keyword evidence="14" id="KW-1185">Reference proteome</keyword>
<dbReference type="InterPro" id="IPR015424">
    <property type="entry name" value="PyrdxlP-dep_Trfase"/>
</dbReference>
<feature type="region of interest" description="Disordered" evidence="9">
    <location>
        <begin position="540"/>
        <end position="563"/>
    </location>
</feature>
<evidence type="ECO:0000256" key="5">
    <source>
        <dbReference type="ARBA" id="ARBA00022679"/>
    </source>
</evidence>
<dbReference type="SUPFAM" id="SSF48317">
    <property type="entry name" value="Acid phosphatase/Vanadium-dependent haloperoxidase"/>
    <property type="match status" value="1"/>
</dbReference>
<dbReference type="PANTHER" id="PTHR11879:SF54">
    <property type="entry name" value="ASPARTATE AMINOTRANSFERASE, MITOCHONDRIAL"/>
    <property type="match status" value="1"/>
</dbReference>
<sequence length="682" mass="74122">MEGLIRQAVVPLLQQQARGFASRAAGFWCDSWFSHVPEAPRDPILGVTEKFLADTNPQKINLGVGAYRDDSGQPVVLKSVREAERRVAGSHFMEYLPIAGHRQFCEDSVKLAYGEDSPVLKNKQVAMLQSLSGTGSCRLSAEFQGHWLPGSTIYIPTPTWANHLNIWRDAHVAIEQYPYYKPETRGLDFERMCDFLSKAPAGSAVLLHACAHNPTGVDPTTEQWRELSKLLKAKTLLPILDCAYQGFASGDCDRDAQAIRIFAEDGHRMMLCQSFAKNMGLYGQRVGCWSIVCEDEKEAKAVESQMKALARPMYSNPPLFGALLVHNILADKALKQQWLGEVKEMAERIISMRTLLRQNLEALGSPLSWNHITDQIGMFCYTGLAPEQVDKLTAEHSIYLTRNGRISMAGVNTNNVARLAEAIHKWGLKAFCIACAKFQEGDTLGEALAVAATAPYFAIYHAAVLLHARRELHMALVMLGLLLTSALCTVIKKALKQPRPAATCALLGNCHKHGMPSSHSAVMAFAATTALLLYLHRRGSGSNRSRGGRNGSGSGSAGAKDTAAARTAQRGTAAAAAVERLAQALPLLEVVLLLLLTAAVAYGRVHLGYHSPAQVAAGLALGSSLAAAWWRLTLTACERWGPALLRLPLLRALHFRDSLGCLDVHAAEADLLKAGPAAKRSD</sequence>
<keyword evidence="4 8" id="KW-0032">Aminotransferase</keyword>
<evidence type="ECO:0000256" key="10">
    <source>
        <dbReference type="SAM" id="Phobius"/>
    </source>
</evidence>
<feature type="transmembrane region" description="Helical" evidence="10">
    <location>
        <begin position="611"/>
        <end position="630"/>
    </location>
</feature>
<comment type="subunit">
    <text evidence="3 8">Homodimer.</text>
</comment>
<dbReference type="GO" id="GO:0006520">
    <property type="term" value="P:amino acid metabolic process"/>
    <property type="evidence" value="ECO:0007669"/>
    <property type="project" value="InterPro"/>
</dbReference>
<evidence type="ECO:0000256" key="3">
    <source>
        <dbReference type="ARBA" id="ARBA00011738"/>
    </source>
</evidence>
<dbReference type="InterPro" id="IPR036938">
    <property type="entry name" value="PAP2/HPO_sf"/>
</dbReference>
<evidence type="ECO:0000256" key="1">
    <source>
        <dbReference type="ARBA" id="ARBA00001933"/>
    </source>
</evidence>
<comment type="catalytic activity">
    <reaction evidence="7 8">
        <text>L-aspartate + 2-oxoglutarate = oxaloacetate + L-glutamate</text>
        <dbReference type="Rhea" id="RHEA:21824"/>
        <dbReference type="ChEBI" id="CHEBI:16452"/>
        <dbReference type="ChEBI" id="CHEBI:16810"/>
        <dbReference type="ChEBI" id="CHEBI:29985"/>
        <dbReference type="ChEBI" id="CHEBI:29991"/>
        <dbReference type="EC" id="2.6.1.1"/>
    </reaction>
</comment>
<dbReference type="PRINTS" id="PR00799">
    <property type="entry name" value="TRANSAMINASE"/>
</dbReference>
<dbReference type="OrthoDB" id="6752799at2759"/>
<dbReference type="InterPro" id="IPR000326">
    <property type="entry name" value="PAP2/HPO"/>
</dbReference>
<evidence type="ECO:0000313" key="13">
    <source>
        <dbReference type="EMBL" id="PRW56337.1"/>
    </source>
</evidence>
<keyword evidence="5 8" id="KW-0808">Transferase</keyword>
<feature type="transmembrane region" description="Helical" evidence="10">
    <location>
        <begin position="447"/>
        <end position="468"/>
    </location>
</feature>
<comment type="caution">
    <text evidence="13">The sequence shown here is derived from an EMBL/GenBank/DDBJ whole genome shotgun (WGS) entry which is preliminary data.</text>
</comment>
<dbReference type="Gene3D" id="1.20.144.10">
    <property type="entry name" value="Phosphatidic acid phosphatase type 2/haloperoxidase"/>
    <property type="match status" value="1"/>
</dbReference>
<dbReference type="InterPro" id="IPR015421">
    <property type="entry name" value="PyrdxlP-dep_Trfase_major"/>
</dbReference>
<feature type="transmembrane region" description="Helical" evidence="10">
    <location>
        <begin position="587"/>
        <end position="605"/>
    </location>
</feature>